<dbReference type="EMBL" id="MT143881">
    <property type="protein sequence ID" value="QJB04376.1"/>
    <property type="molecule type" value="Genomic_DNA"/>
</dbReference>
<evidence type="ECO:0008006" key="3">
    <source>
        <dbReference type="Google" id="ProtNLM"/>
    </source>
</evidence>
<gene>
    <name evidence="1" type="ORF">MM171A00920_0004</name>
    <name evidence="2" type="ORF">MM171B00326_0011</name>
</gene>
<dbReference type="EMBL" id="MT143663">
    <property type="protein sequence ID" value="QJA99686.1"/>
    <property type="molecule type" value="Genomic_DNA"/>
</dbReference>
<evidence type="ECO:0000313" key="1">
    <source>
        <dbReference type="EMBL" id="QJA99686.1"/>
    </source>
</evidence>
<evidence type="ECO:0000313" key="2">
    <source>
        <dbReference type="EMBL" id="QJB04376.1"/>
    </source>
</evidence>
<organism evidence="1">
    <name type="scientific">viral metagenome</name>
    <dbReference type="NCBI Taxonomy" id="1070528"/>
    <lineage>
        <taxon>unclassified sequences</taxon>
        <taxon>metagenomes</taxon>
        <taxon>organismal metagenomes</taxon>
    </lineage>
</organism>
<dbReference type="AlphaFoldDB" id="A0A6M3LWE9"/>
<reference evidence="1" key="1">
    <citation type="submission" date="2020-03" db="EMBL/GenBank/DDBJ databases">
        <title>The deep terrestrial virosphere.</title>
        <authorList>
            <person name="Holmfeldt K."/>
            <person name="Nilsson E."/>
            <person name="Simone D."/>
            <person name="Lopez-Fernandez M."/>
            <person name="Wu X."/>
            <person name="de Brujin I."/>
            <person name="Lundin D."/>
            <person name="Andersson A."/>
            <person name="Bertilsson S."/>
            <person name="Dopson M."/>
        </authorList>
    </citation>
    <scope>NUCLEOTIDE SEQUENCE</scope>
    <source>
        <strain evidence="1">MM171A00920</strain>
        <strain evidence="2">MM171B00326</strain>
    </source>
</reference>
<proteinExistence type="predicted"/>
<name>A0A6M3LWE9_9ZZZZ</name>
<sequence length="132" mass="15071">MGFTLDFTDFEKQFKTIVEKAIPQEAGKGLFKAANELLNDAITKIPKAPFEEGHLRGSARVSKADITYNSVSIVFGFNIVYAARWHELSPAEDMRINWSLPGSGRKYLEIKMTMYKDKYIWIAAEYIRKSAK</sequence>
<protein>
    <recommendedName>
        <fullName evidence="3">Tail protein</fullName>
    </recommendedName>
</protein>
<accession>A0A6M3LWE9</accession>